<evidence type="ECO:0000313" key="1">
    <source>
        <dbReference type="EMBL" id="ABD45075.1"/>
    </source>
</evidence>
<dbReference type="AlphaFoldDB" id="Q2GHZ4"/>
<dbReference type="Proteomes" id="UP000008320">
    <property type="component" value="Chromosome"/>
</dbReference>
<protein>
    <submittedName>
        <fullName evidence="1">Uncharacterized protein</fullName>
    </submittedName>
</protein>
<organism evidence="1 2">
    <name type="scientific">Ehrlichia chaffeensis (strain ATCC CRL-10679 / Arkansas)</name>
    <dbReference type="NCBI Taxonomy" id="205920"/>
    <lineage>
        <taxon>Bacteria</taxon>
        <taxon>Pseudomonadati</taxon>
        <taxon>Pseudomonadota</taxon>
        <taxon>Alphaproteobacteria</taxon>
        <taxon>Rickettsiales</taxon>
        <taxon>Anaplasmataceae</taxon>
        <taxon>Ehrlichia</taxon>
    </lineage>
</organism>
<keyword evidence="2" id="KW-1185">Reference proteome</keyword>
<dbReference type="HOGENOM" id="CLU_3355922_0_0_5"/>
<name>Q2GHZ4_EHRCR</name>
<evidence type="ECO:0000313" key="2">
    <source>
        <dbReference type="Proteomes" id="UP000008320"/>
    </source>
</evidence>
<accession>Q2GHZ4</accession>
<gene>
    <name evidence="1" type="ordered locus">ECH_0111</name>
</gene>
<sequence>MGSRDVDGVHNVGYAKKEEATYNSELTVVHTKNLEG</sequence>
<proteinExistence type="predicted"/>
<reference evidence="1 2" key="1">
    <citation type="journal article" date="2006" name="PLoS Genet.">
        <title>Comparative genomics of emerging human ehrlichiosis agents.</title>
        <authorList>
            <person name="Dunning Hotopp J.C."/>
            <person name="Lin M."/>
            <person name="Madupu R."/>
            <person name="Crabtree J."/>
            <person name="Angiuoli S.V."/>
            <person name="Eisen J.A."/>
            <person name="Seshadri R."/>
            <person name="Ren Q."/>
            <person name="Wu M."/>
            <person name="Utterback T.R."/>
            <person name="Smith S."/>
            <person name="Lewis M."/>
            <person name="Khouri H."/>
            <person name="Zhang C."/>
            <person name="Niu H."/>
            <person name="Lin Q."/>
            <person name="Ohashi N."/>
            <person name="Zhi N."/>
            <person name="Nelson W."/>
            <person name="Brinkac L.M."/>
            <person name="Dodson R.J."/>
            <person name="Rosovitz M.J."/>
            <person name="Sundaram J."/>
            <person name="Daugherty S.C."/>
            <person name="Davidsen T."/>
            <person name="Durkin A.S."/>
            <person name="Gwinn M."/>
            <person name="Haft D.H."/>
            <person name="Selengut J.D."/>
            <person name="Sullivan S.A."/>
            <person name="Zafar N."/>
            <person name="Zhou L."/>
            <person name="Benahmed F."/>
            <person name="Forberger H."/>
            <person name="Halpin R."/>
            <person name="Mulligan S."/>
            <person name="Robinson J."/>
            <person name="White O."/>
            <person name="Rikihisa Y."/>
            <person name="Tettelin H."/>
        </authorList>
    </citation>
    <scope>NUCLEOTIDE SEQUENCE [LARGE SCALE GENOMIC DNA]</scope>
    <source>
        <strain evidence="2">ATCC CRL-10679 / Arkansas</strain>
    </source>
</reference>
<dbReference type="STRING" id="205920.ECH_0111"/>
<dbReference type="EMBL" id="CP000236">
    <property type="protein sequence ID" value="ABD45075.1"/>
    <property type="molecule type" value="Genomic_DNA"/>
</dbReference>
<dbReference type="KEGG" id="ech:ECH_0111"/>